<feature type="region of interest" description="Disordered" evidence="1">
    <location>
        <begin position="311"/>
        <end position="332"/>
    </location>
</feature>
<evidence type="ECO:0008006" key="4">
    <source>
        <dbReference type="Google" id="ProtNLM"/>
    </source>
</evidence>
<feature type="compositionally biased region" description="Basic and acidic residues" evidence="1">
    <location>
        <begin position="26"/>
        <end position="36"/>
    </location>
</feature>
<dbReference type="EMBL" id="JAGHQM010000518">
    <property type="protein sequence ID" value="KAH0559804.1"/>
    <property type="molecule type" value="Genomic_DNA"/>
</dbReference>
<evidence type="ECO:0000256" key="1">
    <source>
        <dbReference type="SAM" id="MobiDB-lite"/>
    </source>
</evidence>
<proteinExistence type="predicted"/>
<dbReference type="Proteomes" id="UP000750711">
    <property type="component" value="Unassembled WGS sequence"/>
</dbReference>
<feature type="compositionally biased region" description="Polar residues" evidence="1">
    <location>
        <begin position="45"/>
        <end position="64"/>
    </location>
</feature>
<comment type="caution">
    <text evidence="2">The sequence shown here is derived from an EMBL/GenBank/DDBJ whole genome shotgun (WGS) entry which is preliminary data.</text>
</comment>
<keyword evidence="3" id="KW-1185">Reference proteome</keyword>
<name>A0A9P8LCG6_9PEZI</name>
<reference evidence="2" key="1">
    <citation type="submission" date="2021-03" db="EMBL/GenBank/DDBJ databases">
        <title>Comparative genomics and phylogenomic investigation of the class Geoglossomycetes provide insights into ecological specialization and systematics.</title>
        <authorList>
            <person name="Melie T."/>
            <person name="Pirro S."/>
            <person name="Miller A.N."/>
            <person name="Quandt A."/>
        </authorList>
    </citation>
    <scope>NUCLEOTIDE SEQUENCE</scope>
    <source>
        <strain evidence="2">CAQ_001_2017</strain>
    </source>
</reference>
<feature type="compositionally biased region" description="Low complexity" evidence="1">
    <location>
        <begin position="1"/>
        <end position="10"/>
    </location>
</feature>
<feature type="region of interest" description="Disordered" evidence="1">
    <location>
        <begin position="228"/>
        <end position="251"/>
    </location>
</feature>
<sequence length="332" mass="37626">MGWFWSSSENKGSEESKDPVGSLDPSLRDFLQRESSVKYGPANTPAGSLETNTDQQSSSQTPKQQEAADDSVTPAPPVPPQSLFADGRYAHLWRTYQPLSEIEHRNKTEQDRLLDILESHKLRKAEIGRAALENCALEQWSVNDCFRNGSWASRMTMCRKENRELQRCYTMQSKFLKALGYLSNFDRAPEVDEQIQMHADKLYHQMLEQESIVEQAKADGRPAPVFEPILSSPDQNGNHKKPSTLATMSPKPTMTVDQFSPDARAQLRKRLEGLTDEERELEEKAIAGEIAAGEQLAGRLTDIYNEQKRARLERKEQGKQTLEDSIRGLFGR</sequence>
<organism evidence="2 3">
    <name type="scientific">Trichoglossum hirsutum</name>
    <dbReference type="NCBI Taxonomy" id="265104"/>
    <lineage>
        <taxon>Eukaryota</taxon>
        <taxon>Fungi</taxon>
        <taxon>Dikarya</taxon>
        <taxon>Ascomycota</taxon>
        <taxon>Pezizomycotina</taxon>
        <taxon>Geoglossomycetes</taxon>
        <taxon>Geoglossales</taxon>
        <taxon>Geoglossaceae</taxon>
        <taxon>Trichoglossum</taxon>
    </lineage>
</organism>
<feature type="compositionally biased region" description="Basic and acidic residues" evidence="1">
    <location>
        <begin position="311"/>
        <end position="326"/>
    </location>
</feature>
<accession>A0A9P8LCG6</accession>
<dbReference type="AlphaFoldDB" id="A0A9P8LCG6"/>
<gene>
    <name evidence="2" type="ORF">GP486_003680</name>
</gene>
<evidence type="ECO:0000313" key="3">
    <source>
        <dbReference type="Proteomes" id="UP000750711"/>
    </source>
</evidence>
<feature type="region of interest" description="Disordered" evidence="1">
    <location>
        <begin position="1"/>
        <end position="84"/>
    </location>
</feature>
<protein>
    <recommendedName>
        <fullName evidence="4">Autophagy protein</fullName>
    </recommendedName>
</protein>
<evidence type="ECO:0000313" key="2">
    <source>
        <dbReference type="EMBL" id="KAH0559804.1"/>
    </source>
</evidence>